<name>A0A0G1KFP5_9BACT</name>
<dbReference type="PANTHER" id="PTHR10746:SF6">
    <property type="entry name" value="LARGE RIBOSOMAL SUBUNIT PROTEIN UL4M"/>
    <property type="match status" value="1"/>
</dbReference>
<protein>
    <recommendedName>
        <fullName evidence="4 5">Large ribosomal subunit protein uL4</fullName>
    </recommendedName>
</protein>
<keyword evidence="5" id="KW-0694">RNA-binding</keyword>
<dbReference type="Gene3D" id="3.40.1370.10">
    <property type="match status" value="1"/>
</dbReference>
<keyword evidence="5" id="KW-0699">rRNA-binding</keyword>
<reference evidence="7 8" key="1">
    <citation type="journal article" date="2015" name="Nature">
        <title>rRNA introns, odd ribosomes, and small enigmatic genomes across a large radiation of phyla.</title>
        <authorList>
            <person name="Brown C.T."/>
            <person name="Hug L.A."/>
            <person name="Thomas B.C."/>
            <person name="Sharon I."/>
            <person name="Castelle C.J."/>
            <person name="Singh A."/>
            <person name="Wilkins M.J."/>
            <person name="Williams K.H."/>
            <person name="Banfield J.F."/>
        </authorList>
    </citation>
    <scope>NUCLEOTIDE SEQUENCE [LARGE SCALE GENOMIC DNA]</scope>
</reference>
<dbReference type="Proteomes" id="UP000034032">
    <property type="component" value="Unassembled WGS sequence"/>
</dbReference>
<dbReference type="AlphaFoldDB" id="A0A0G1KFP5"/>
<keyword evidence="3 5" id="KW-0687">Ribonucleoprotein</keyword>
<evidence type="ECO:0000256" key="5">
    <source>
        <dbReference type="HAMAP-Rule" id="MF_01328"/>
    </source>
</evidence>
<evidence type="ECO:0000313" key="8">
    <source>
        <dbReference type="Proteomes" id="UP000034032"/>
    </source>
</evidence>
<dbReference type="GO" id="GO:0005840">
    <property type="term" value="C:ribosome"/>
    <property type="evidence" value="ECO:0007669"/>
    <property type="project" value="UniProtKB-KW"/>
</dbReference>
<dbReference type="Pfam" id="PF00573">
    <property type="entry name" value="Ribosomal_L4"/>
    <property type="match status" value="1"/>
</dbReference>
<accession>A0A0G1KFP5</accession>
<evidence type="ECO:0000256" key="1">
    <source>
        <dbReference type="ARBA" id="ARBA00010528"/>
    </source>
</evidence>
<dbReference type="EMBL" id="LCJR01000008">
    <property type="protein sequence ID" value="KKT82373.1"/>
    <property type="molecule type" value="Genomic_DNA"/>
</dbReference>
<evidence type="ECO:0000256" key="2">
    <source>
        <dbReference type="ARBA" id="ARBA00022980"/>
    </source>
</evidence>
<organism evidence="7 8">
    <name type="scientific">Candidatus Yanofskybacteria bacterium GW2011_GWA2_44_9</name>
    <dbReference type="NCBI Taxonomy" id="1619025"/>
    <lineage>
        <taxon>Bacteria</taxon>
        <taxon>Candidatus Yanofskyibacteriota</taxon>
    </lineage>
</organism>
<dbReference type="InterPro" id="IPR023574">
    <property type="entry name" value="Ribosomal_uL4_dom_sf"/>
</dbReference>
<dbReference type="HAMAP" id="MF_01328_B">
    <property type="entry name" value="Ribosomal_uL4_B"/>
    <property type="match status" value="1"/>
</dbReference>
<dbReference type="GO" id="GO:0019843">
    <property type="term" value="F:rRNA binding"/>
    <property type="evidence" value="ECO:0007669"/>
    <property type="project" value="UniProtKB-UniRule"/>
</dbReference>
<gene>
    <name evidence="5" type="primary">rplD</name>
    <name evidence="7" type="ORF">UW79_C0008G0037</name>
</gene>
<dbReference type="NCBIfam" id="TIGR03953">
    <property type="entry name" value="rplD_bact"/>
    <property type="match status" value="1"/>
</dbReference>
<feature type="region of interest" description="Disordered" evidence="6">
    <location>
        <begin position="50"/>
        <end position="89"/>
    </location>
</feature>
<comment type="function">
    <text evidence="5">One of the primary rRNA binding proteins, this protein initially binds near the 5'-end of the 23S rRNA. It is important during the early stages of 50S assembly. It makes multiple contacts with different domains of the 23S rRNA in the assembled 50S subunit and ribosome.</text>
</comment>
<proteinExistence type="inferred from homology"/>
<comment type="subunit">
    <text evidence="5">Part of the 50S ribosomal subunit.</text>
</comment>
<dbReference type="InterPro" id="IPR002136">
    <property type="entry name" value="Ribosomal_uL4"/>
</dbReference>
<evidence type="ECO:0000313" key="7">
    <source>
        <dbReference type="EMBL" id="KKT82373.1"/>
    </source>
</evidence>
<feature type="compositionally biased region" description="Basic residues" evidence="6">
    <location>
        <begin position="59"/>
        <end position="76"/>
    </location>
</feature>
<dbReference type="SUPFAM" id="SSF52166">
    <property type="entry name" value="Ribosomal protein L4"/>
    <property type="match status" value="1"/>
</dbReference>
<dbReference type="InterPro" id="IPR013005">
    <property type="entry name" value="Ribosomal_uL4-like"/>
</dbReference>
<sequence>MKLPLYNQKAEKVGQIDLVDQVFNLEMNKDLLHQVVTSQIANQRQTIAHTKGRGEVRGGGKKPWRQKGTGRARHGSIRSPIWKGGGVTGGPTKERIFKKKINKKMAKKALFTALSAKARDGQIIVLDDIKLENRKTREMAAVTRAVLNLFVEKKNQSMMIVVPSDSKNDIKIASRNIPRTDVYEARNLNAAAVLGSRYLLMTKDSLTYFSK</sequence>
<dbReference type="GO" id="GO:0003735">
    <property type="term" value="F:structural constituent of ribosome"/>
    <property type="evidence" value="ECO:0007669"/>
    <property type="project" value="InterPro"/>
</dbReference>
<comment type="function">
    <text evidence="5">Forms part of the polypeptide exit tunnel.</text>
</comment>
<keyword evidence="2 5" id="KW-0689">Ribosomal protein</keyword>
<comment type="caution">
    <text evidence="7">The sequence shown here is derived from an EMBL/GenBank/DDBJ whole genome shotgun (WGS) entry which is preliminary data.</text>
</comment>
<dbReference type="PATRIC" id="fig|1619025.3.peg.348"/>
<comment type="similarity">
    <text evidence="1 5">Belongs to the universal ribosomal protein uL4 family.</text>
</comment>
<evidence type="ECO:0000256" key="6">
    <source>
        <dbReference type="SAM" id="MobiDB-lite"/>
    </source>
</evidence>
<evidence type="ECO:0000256" key="4">
    <source>
        <dbReference type="ARBA" id="ARBA00035244"/>
    </source>
</evidence>
<evidence type="ECO:0000256" key="3">
    <source>
        <dbReference type="ARBA" id="ARBA00023274"/>
    </source>
</evidence>
<dbReference type="GO" id="GO:1990904">
    <property type="term" value="C:ribonucleoprotein complex"/>
    <property type="evidence" value="ECO:0007669"/>
    <property type="project" value="UniProtKB-KW"/>
</dbReference>
<dbReference type="GO" id="GO:0006412">
    <property type="term" value="P:translation"/>
    <property type="evidence" value="ECO:0007669"/>
    <property type="project" value="UniProtKB-UniRule"/>
</dbReference>
<dbReference type="PANTHER" id="PTHR10746">
    <property type="entry name" value="50S RIBOSOMAL PROTEIN L4"/>
    <property type="match status" value="1"/>
</dbReference>